<evidence type="ECO:0000313" key="19">
    <source>
        <dbReference type="Proteomes" id="UP001165524"/>
    </source>
</evidence>
<comment type="cofactor">
    <cofactor evidence="1">
        <name>FAD</name>
        <dbReference type="ChEBI" id="CHEBI:57692"/>
    </cofactor>
</comment>
<evidence type="ECO:0000256" key="1">
    <source>
        <dbReference type="ARBA" id="ARBA00001974"/>
    </source>
</evidence>
<dbReference type="Gene3D" id="1.20.140.10">
    <property type="entry name" value="Butyryl-CoA Dehydrogenase, subunit A, domain 3"/>
    <property type="match status" value="1"/>
</dbReference>
<dbReference type="InterPro" id="IPR046373">
    <property type="entry name" value="Acyl-CoA_Oxase/DH_mid-dom_sf"/>
</dbReference>
<keyword evidence="9 18" id="KW-0560">Oxidoreductase</keyword>
<accession>A0ABT0E4B3</accession>
<dbReference type="Pfam" id="PF02770">
    <property type="entry name" value="Acyl-CoA_dh_M"/>
    <property type="match status" value="1"/>
</dbReference>
<dbReference type="EC" id="1.3.8.7" evidence="4"/>
<evidence type="ECO:0000256" key="4">
    <source>
        <dbReference type="ARBA" id="ARBA00012033"/>
    </source>
</evidence>
<protein>
    <recommendedName>
        <fullName evidence="6">Acyl-coenzyme A dehydrogenase</fullName>
        <ecNumber evidence="4">1.3.8.7</ecNumber>
        <ecNumber evidence="5">1.3.8.8</ecNumber>
    </recommendedName>
</protein>
<dbReference type="EC" id="1.3.8.8" evidence="5"/>
<dbReference type="Proteomes" id="UP001165524">
    <property type="component" value="Unassembled WGS sequence"/>
</dbReference>
<dbReference type="InterPro" id="IPR050741">
    <property type="entry name" value="Acyl-CoA_dehydrogenase"/>
</dbReference>
<dbReference type="NCBIfam" id="NF009586">
    <property type="entry name" value="PRK13026.1"/>
    <property type="match status" value="1"/>
</dbReference>
<keyword evidence="7" id="KW-0285">Flavoprotein</keyword>
<dbReference type="Pfam" id="PF09317">
    <property type="entry name" value="ACDH_C"/>
    <property type="match status" value="1"/>
</dbReference>
<dbReference type="CDD" id="cd00567">
    <property type="entry name" value="ACAD"/>
    <property type="match status" value="1"/>
</dbReference>
<dbReference type="EMBL" id="JALKII010000001">
    <property type="protein sequence ID" value="MCK0536661.1"/>
    <property type="molecule type" value="Genomic_DNA"/>
</dbReference>
<dbReference type="SUPFAM" id="SSF47203">
    <property type="entry name" value="Acyl-CoA dehydrogenase C-terminal domain-like"/>
    <property type="match status" value="1"/>
</dbReference>
<dbReference type="Gene3D" id="2.40.110.10">
    <property type="entry name" value="Butyryl-CoA Dehydrogenase, subunit A, domain 2"/>
    <property type="match status" value="1"/>
</dbReference>
<evidence type="ECO:0000256" key="11">
    <source>
        <dbReference type="ARBA" id="ARBA00049247"/>
    </source>
</evidence>
<feature type="transmembrane region" description="Helical" evidence="13">
    <location>
        <begin position="33"/>
        <end position="63"/>
    </location>
</feature>
<dbReference type="Pfam" id="PF02771">
    <property type="entry name" value="Acyl-CoA_dh_N"/>
    <property type="match status" value="1"/>
</dbReference>
<dbReference type="InterPro" id="IPR036250">
    <property type="entry name" value="AcylCo_DH-like_C"/>
</dbReference>
<evidence type="ECO:0000313" key="18">
    <source>
        <dbReference type="EMBL" id="MCK0536661.1"/>
    </source>
</evidence>
<evidence type="ECO:0000256" key="5">
    <source>
        <dbReference type="ARBA" id="ARBA00012040"/>
    </source>
</evidence>
<reference evidence="18" key="1">
    <citation type="submission" date="2022-04" db="EMBL/GenBank/DDBJ databases">
        <title>Alcanivorax sp. CY1518 draft genome sequence.</title>
        <authorList>
            <person name="Zhao G."/>
            <person name="An M."/>
        </authorList>
    </citation>
    <scope>NUCLEOTIDE SEQUENCE</scope>
    <source>
        <strain evidence="18">CY1518</strain>
    </source>
</reference>
<keyword evidence="13" id="KW-0472">Membrane</keyword>
<feature type="domain" description="Acyl-CoA dehydrogenase/oxidase C-terminal" evidence="14">
    <location>
        <begin position="364"/>
        <end position="503"/>
    </location>
</feature>
<comment type="catalytic activity">
    <reaction evidence="10">
        <text>a medium-chain 2,3-saturated fatty acyl-CoA + oxidized [electron-transfer flavoprotein] + H(+) = a medium-chain (2E)-enoyl-CoA + reduced [electron-transfer flavoprotein]</text>
        <dbReference type="Rhea" id="RHEA:14477"/>
        <dbReference type="Rhea" id="RHEA-COMP:10685"/>
        <dbReference type="Rhea" id="RHEA-COMP:10686"/>
        <dbReference type="ChEBI" id="CHEBI:15378"/>
        <dbReference type="ChEBI" id="CHEBI:57692"/>
        <dbReference type="ChEBI" id="CHEBI:58307"/>
        <dbReference type="ChEBI" id="CHEBI:83723"/>
        <dbReference type="ChEBI" id="CHEBI:83726"/>
        <dbReference type="EC" id="1.3.8.7"/>
    </reaction>
</comment>
<dbReference type="InterPro" id="IPR037069">
    <property type="entry name" value="AcylCoA_DH/ox_N_sf"/>
</dbReference>
<dbReference type="PANTHER" id="PTHR48083:SF33">
    <property type="entry name" value="ACYL-COENZYME A DEHYDROGENASE"/>
    <property type="match status" value="1"/>
</dbReference>
<evidence type="ECO:0000256" key="9">
    <source>
        <dbReference type="ARBA" id="ARBA00023002"/>
    </source>
</evidence>
<evidence type="ECO:0000256" key="8">
    <source>
        <dbReference type="ARBA" id="ARBA00022827"/>
    </source>
</evidence>
<evidence type="ECO:0000256" key="3">
    <source>
        <dbReference type="ARBA" id="ARBA00009347"/>
    </source>
</evidence>
<feature type="domain" description="Acyl-CoA oxidase/dehydrogenase middle" evidence="15">
    <location>
        <begin position="240"/>
        <end position="333"/>
    </location>
</feature>
<keyword evidence="13" id="KW-1133">Transmembrane helix</keyword>
<sequence length="854" mass="93303">MTVFVAALVLLGLLFALFYFETALHTGSAIFAAAWLLLGFLAPVLWHPAALLPLILVLAVLNIPALRRALISRPVYGLLSKTMPTISDTEREALEAGTTWWEKELFCGRPDWQMFSQISLPRLTADEQSFIDNEVEQLCGMLDEWQIHHHLKDLPEDVWQFLRNKGFFGLIIPREYGGKAFSPYAQSRVMSKIATRSLTAAVTAMVPNSLGPGELLMKYGTDEQKQRWLPGLADGTELPCFGLTGPEAGSDAGAIPDVGIVCRGEHEGRTVIGLRLTFAKRWITLAPVATVIGLAFRLEDPEGLLGDASKQDYGITCALVPANHPGVETGRRHYPGAPFMNGPVTGRDVFIPLDWIIGGQEMAGKGWRMLIECLGVGRGISLPALATASGEVGYRSVGAFARIRRQFNIEIGKFEGVQEATAEIAALTYTLEAQRHFVTKGLEDGTPSVMTSMAKYHATEMMRTLINHGMDIGGGRAIQLGPRNFMALPYQSIPVAITVEGANILTRSLMIFGQGSMRCHPFLYDELQTLTSKDHQQGLKDFDPLFFRHVGYTLSRMARTLVLGLTAGRFSTIPDDANDFAAPWYRLLNRFSATLSVTADTALAVLGGDLKRRELLSARLGDAHSQLLLASAILKFHAGQPADRANDAHAEYALTRAFHLAQEALFAFYRNFPARFAALLVKAMAFPFGGVVKAPNDDMIRELGTLIMEPTSVRDTFGSFTYLSLDPEDALGRVECTYRKLLEVDDAWQAVLKAVSRGKLSGRSLAEQLDDAAAQGIIRQEDIQPLLEYDAMRYDCLLTDAFDPAFFTEAQAGGSRQPPAPEAEPIFPSSQSAAGGVAGDGNEAASKTERMEAP</sequence>
<feature type="domain" description="Acyl-CoA dehydrogenase/oxidase N-terminal" evidence="16">
    <location>
        <begin position="129"/>
        <end position="235"/>
    </location>
</feature>
<keyword evidence="8" id="KW-0274">FAD</keyword>
<keyword evidence="19" id="KW-1185">Reference proteome</keyword>
<evidence type="ECO:0000256" key="2">
    <source>
        <dbReference type="ARBA" id="ARBA00005005"/>
    </source>
</evidence>
<comment type="pathway">
    <text evidence="2">Lipid metabolism; fatty acid beta-oxidation.</text>
</comment>
<feature type="domain" description="Acyl-CoA dehydrogenase C-terminal bacterial-type" evidence="17">
    <location>
        <begin position="517"/>
        <end position="802"/>
    </location>
</feature>
<evidence type="ECO:0000259" key="16">
    <source>
        <dbReference type="Pfam" id="PF02771"/>
    </source>
</evidence>
<dbReference type="InterPro" id="IPR006091">
    <property type="entry name" value="Acyl-CoA_Oxase/DH_mid-dom"/>
</dbReference>
<dbReference type="Gene3D" id="1.10.540.10">
    <property type="entry name" value="Acyl-CoA dehydrogenase/oxidase, N-terminal domain"/>
    <property type="match status" value="1"/>
</dbReference>
<keyword evidence="13" id="KW-0812">Transmembrane</keyword>
<dbReference type="InterPro" id="IPR009075">
    <property type="entry name" value="AcylCo_DH/oxidase_C"/>
</dbReference>
<dbReference type="PANTHER" id="PTHR48083">
    <property type="entry name" value="MEDIUM-CHAIN SPECIFIC ACYL-COA DEHYDROGENASE, MITOCHONDRIAL-RELATED"/>
    <property type="match status" value="1"/>
</dbReference>
<comment type="catalytic activity">
    <reaction evidence="11">
        <text>a long-chain 2,3-saturated fatty acyl-CoA + oxidized [electron-transfer flavoprotein] + H(+) = a long-chain (2E)-enoyl-CoA + reduced [electron-transfer flavoprotein]</text>
        <dbReference type="Rhea" id="RHEA:17721"/>
        <dbReference type="Rhea" id="RHEA-COMP:10685"/>
        <dbReference type="Rhea" id="RHEA-COMP:10686"/>
        <dbReference type="ChEBI" id="CHEBI:15378"/>
        <dbReference type="ChEBI" id="CHEBI:57692"/>
        <dbReference type="ChEBI" id="CHEBI:58307"/>
        <dbReference type="ChEBI" id="CHEBI:83721"/>
        <dbReference type="ChEBI" id="CHEBI:83727"/>
        <dbReference type="EC" id="1.3.8.8"/>
    </reaction>
</comment>
<organism evidence="18 19">
    <name type="scientific">Alcanivorax quisquiliarum</name>
    <dbReference type="NCBI Taxonomy" id="2933565"/>
    <lineage>
        <taxon>Bacteria</taxon>
        <taxon>Pseudomonadati</taxon>
        <taxon>Pseudomonadota</taxon>
        <taxon>Gammaproteobacteria</taxon>
        <taxon>Oceanospirillales</taxon>
        <taxon>Alcanivoracaceae</taxon>
        <taxon>Alcanivorax</taxon>
    </lineage>
</organism>
<evidence type="ECO:0000259" key="17">
    <source>
        <dbReference type="Pfam" id="PF09317"/>
    </source>
</evidence>
<evidence type="ECO:0000256" key="10">
    <source>
        <dbReference type="ARBA" id="ARBA00047882"/>
    </source>
</evidence>
<evidence type="ECO:0000256" key="12">
    <source>
        <dbReference type="SAM" id="MobiDB-lite"/>
    </source>
</evidence>
<comment type="similarity">
    <text evidence="3">Belongs to the acyl-CoA dehydrogenase family.</text>
</comment>
<proteinExistence type="inferred from homology"/>
<dbReference type="InterPro" id="IPR013786">
    <property type="entry name" value="AcylCoA_DH/ox_N"/>
</dbReference>
<feature type="region of interest" description="Disordered" evidence="12">
    <location>
        <begin position="811"/>
        <end position="854"/>
    </location>
</feature>
<evidence type="ECO:0000259" key="15">
    <source>
        <dbReference type="Pfam" id="PF02770"/>
    </source>
</evidence>
<dbReference type="InterPro" id="IPR015396">
    <property type="entry name" value="FadE_C"/>
</dbReference>
<evidence type="ECO:0000259" key="14">
    <source>
        <dbReference type="Pfam" id="PF00441"/>
    </source>
</evidence>
<dbReference type="InterPro" id="IPR009100">
    <property type="entry name" value="AcylCoA_DH/oxidase_NM_dom_sf"/>
</dbReference>
<gene>
    <name evidence="18" type="ORF">MU846_02975</name>
</gene>
<evidence type="ECO:0000256" key="6">
    <source>
        <dbReference type="ARBA" id="ARBA00020144"/>
    </source>
</evidence>
<dbReference type="Pfam" id="PF00441">
    <property type="entry name" value="Acyl-CoA_dh_1"/>
    <property type="match status" value="1"/>
</dbReference>
<dbReference type="RefSeq" id="WP_246948185.1">
    <property type="nucleotide sequence ID" value="NZ_JALKII010000001.1"/>
</dbReference>
<dbReference type="SUPFAM" id="SSF56645">
    <property type="entry name" value="Acyl-CoA dehydrogenase NM domain-like"/>
    <property type="match status" value="1"/>
</dbReference>
<dbReference type="NCBIfam" id="NF007000">
    <property type="entry name" value="PRK09463.1"/>
    <property type="match status" value="1"/>
</dbReference>
<evidence type="ECO:0000256" key="13">
    <source>
        <dbReference type="SAM" id="Phobius"/>
    </source>
</evidence>
<name>A0ABT0E4B3_9GAMM</name>
<comment type="caution">
    <text evidence="18">The sequence shown here is derived from an EMBL/GenBank/DDBJ whole genome shotgun (WGS) entry which is preliminary data.</text>
</comment>
<evidence type="ECO:0000256" key="7">
    <source>
        <dbReference type="ARBA" id="ARBA00022630"/>
    </source>
</evidence>
<dbReference type="GO" id="GO:0016491">
    <property type="term" value="F:oxidoreductase activity"/>
    <property type="evidence" value="ECO:0007669"/>
    <property type="project" value="UniProtKB-KW"/>
</dbReference>